<gene>
    <name evidence="1" type="ORF">TSUD_310680</name>
</gene>
<name>A0A2Z6NBN0_TRISU</name>
<dbReference type="AlphaFoldDB" id="A0A2Z6NBN0"/>
<dbReference type="EMBL" id="DF973533">
    <property type="protein sequence ID" value="GAU33660.1"/>
    <property type="molecule type" value="Genomic_DNA"/>
</dbReference>
<evidence type="ECO:0000313" key="2">
    <source>
        <dbReference type="Proteomes" id="UP000242715"/>
    </source>
</evidence>
<reference evidence="2" key="1">
    <citation type="journal article" date="2017" name="Front. Plant Sci.">
        <title>Climate Clever Clovers: New Paradigm to Reduce the Environmental Footprint of Ruminants by Breeding Low Methanogenic Forages Utilizing Haplotype Variation.</title>
        <authorList>
            <person name="Kaur P."/>
            <person name="Appels R."/>
            <person name="Bayer P.E."/>
            <person name="Keeble-Gagnere G."/>
            <person name="Wang J."/>
            <person name="Hirakawa H."/>
            <person name="Shirasawa K."/>
            <person name="Vercoe P."/>
            <person name="Stefanova K."/>
            <person name="Durmic Z."/>
            <person name="Nichols P."/>
            <person name="Revell C."/>
            <person name="Isobe S.N."/>
            <person name="Edwards D."/>
            <person name="Erskine W."/>
        </authorList>
    </citation>
    <scope>NUCLEOTIDE SEQUENCE [LARGE SCALE GENOMIC DNA]</scope>
    <source>
        <strain evidence="2">cv. Daliak</strain>
    </source>
</reference>
<evidence type="ECO:0000313" key="1">
    <source>
        <dbReference type="EMBL" id="GAU33660.1"/>
    </source>
</evidence>
<sequence>MEWHGRIDESYNWNLKFESLVNNRRLALGVNNDNAIGRLSGTEAELLVARAKLLGTVAVGEESTGAPERTGRRAVAADFFGHKVKDFIEERVGVDEHEASILAGKGRDKIEGTTHASQGLIGIDNGHFVAEAVSVFFEMMSGDLTTNVGIGAQQLLYHYRMDRHAAAADAFTQLIGNGIAIKIGCVSINYRMHKTKYYYTI</sequence>
<keyword evidence="2" id="KW-1185">Reference proteome</keyword>
<accession>A0A2Z6NBN0</accession>
<dbReference type="Proteomes" id="UP000242715">
    <property type="component" value="Unassembled WGS sequence"/>
</dbReference>
<organism evidence="1 2">
    <name type="scientific">Trifolium subterraneum</name>
    <name type="common">Subterranean clover</name>
    <dbReference type="NCBI Taxonomy" id="3900"/>
    <lineage>
        <taxon>Eukaryota</taxon>
        <taxon>Viridiplantae</taxon>
        <taxon>Streptophyta</taxon>
        <taxon>Embryophyta</taxon>
        <taxon>Tracheophyta</taxon>
        <taxon>Spermatophyta</taxon>
        <taxon>Magnoliopsida</taxon>
        <taxon>eudicotyledons</taxon>
        <taxon>Gunneridae</taxon>
        <taxon>Pentapetalae</taxon>
        <taxon>rosids</taxon>
        <taxon>fabids</taxon>
        <taxon>Fabales</taxon>
        <taxon>Fabaceae</taxon>
        <taxon>Papilionoideae</taxon>
        <taxon>50 kb inversion clade</taxon>
        <taxon>NPAAA clade</taxon>
        <taxon>Hologalegina</taxon>
        <taxon>IRL clade</taxon>
        <taxon>Trifolieae</taxon>
        <taxon>Trifolium</taxon>
    </lineage>
</organism>
<proteinExistence type="predicted"/>
<dbReference type="OrthoDB" id="10331758at2759"/>
<protein>
    <submittedName>
        <fullName evidence="1">Uncharacterized protein</fullName>
    </submittedName>
</protein>